<feature type="transmembrane region" description="Helical" evidence="1">
    <location>
        <begin position="73"/>
        <end position="95"/>
    </location>
</feature>
<dbReference type="EMBL" id="CAJOBE010000892">
    <property type="protein sequence ID" value="CAF3696228.1"/>
    <property type="molecule type" value="Genomic_DNA"/>
</dbReference>
<comment type="caution">
    <text evidence="3">The sequence shown here is derived from an EMBL/GenBank/DDBJ whole genome shotgun (WGS) entry which is preliminary data.</text>
</comment>
<dbReference type="Proteomes" id="UP000663823">
    <property type="component" value="Unassembled WGS sequence"/>
</dbReference>
<evidence type="ECO:0000313" key="9">
    <source>
        <dbReference type="Proteomes" id="UP000663882"/>
    </source>
</evidence>
<dbReference type="Proteomes" id="UP000663870">
    <property type="component" value="Unassembled WGS sequence"/>
</dbReference>
<proteinExistence type="predicted"/>
<keyword evidence="1" id="KW-0472">Membrane</keyword>
<evidence type="ECO:0000313" key="8">
    <source>
        <dbReference type="Proteomes" id="UP000663870"/>
    </source>
</evidence>
<dbReference type="Proteomes" id="UP000663882">
    <property type="component" value="Unassembled WGS sequence"/>
</dbReference>
<dbReference type="OrthoDB" id="10017261at2759"/>
<reference evidence="3" key="1">
    <citation type="submission" date="2021-02" db="EMBL/GenBank/DDBJ databases">
        <authorList>
            <person name="Nowell W R."/>
        </authorList>
    </citation>
    <scope>NUCLEOTIDE SEQUENCE</scope>
</reference>
<evidence type="ECO:0000256" key="1">
    <source>
        <dbReference type="SAM" id="Phobius"/>
    </source>
</evidence>
<dbReference type="Proteomes" id="UP000663889">
    <property type="component" value="Unassembled WGS sequence"/>
</dbReference>
<dbReference type="EMBL" id="CAJNOL010002184">
    <property type="protein sequence ID" value="CAF1472482.1"/>
    <property type="molecule type" value="Genomic_DNA"/>
</dbReference>
<keyword evidence="1" id="KW-0812">Transmembrane</keyword>
<evidence type="ECO:0000313" key="7">
    <source>
        <dbReference type="EMBL" id="CAF3731255.1"/>
    </source>
</evidence>
<evidence type="ECO:0000313" key="5">
    <source>
        <dbReference type="EMBL" id="CAF1472482.1"/>
    </source>
</evidence>
<evidence type="ECO:0000313" key="6">
    <source>
        <dbReference type="EMBL" id="CAF3696228.1"/>
    </source>
</evidence>
<keyword evidence="8" id="KW-1185">Reference proteome</keyword>
<evidence type="ECO:0000313" key="3">
    <source>
        <dbReference type="EMBL" id="CAF1256964.1"/>
    </source>
</evidence>
<sequence>MIRINILFIGIALALFILNIIKYANSYLKRDNYNITKNVKGDFYIVKENYPNVTTWNSNYDYNITERYCLTSIILFIRTFFSTTIFIFPSFYMYTFDFTNRICLNGYPSKFSIDILLFIFVTFICLIIYFLFDFILNSFYDKHKFCCSIECLSYCGLCILILLIIGIILFSSTIIAYVFVVSFIQKPLRLAAILIVVQFPFSYCTTFS</sequence>
<evidence type="ECO:0000313" key="4">
    <source>
        <dbReference type="EMBL" id="CAF1288949.1"/>
    </source>
</evidence>
<keyword evidence="1" id="KW-1133">Transmembrane helix</keyword>
<name>A0A815AHT4_9BILA</name>
<feature type="transmembrane region" description="Helical" evidence="1">
    <location>
        <begin position="115"/>
        <end position="139"/>
    </location>
</feature>
<feature type="transmembrane region" description="Helical" evidence="1">
    <location>
        <begin position="151"/>
        <end position="184"/>
    </location>
</feature>
<organism evidence="3 9">
    <name type="scientific">Rotaria sordida</name>
    <dbReference type="NCBI Taxonomy" id="392033"/>
    <lineage>
        <taxon>Eukaryota</taxon>
        <taxon>Metazoa</taxon>
        <taxon>Spiralia</taxon>
        <taxon>Gnathifera</taxon>
        <taxon>Rotifera</taxon>
        <taxon>Eurotatoria</taxon>
        <taxon>Bdelloidea</taxon>
        <taxon>Philodinida</taxon>
        <taxon>Philodinidae</taxon>
        <taxon>Rotaria</taxon>
    </lineage>
</organism>
<gene>
    <name evidence="6" type="ORF">FNK824_LOCUS8850</name>
    <name evidence="5" type="ORF">JXQ802_LOCUS38818</name>
    <name evidence="7" type="ORF">OTI717_LOCUS14457</name>
    <name evidence="2" type="ORF">PYM288_LOCUS24874</name>
    <name evidence="3" type="ORF">RFH988_LOCUS27471</name>
    <name evidence="4" type="ORF">SEV965_LOCUS25663</name>
</gene>
<evidence type="ECO:0000313" key="2">
    <source>
        <dbReference type="EMBL" id="CAF1201036.1"/>
    </source>
</evidence>
<dbReference type="Proteomes" id="UP000663874">
    <property type="component" value="Unassembled WGS sequence"/>
</dbReference>
<dbReference type="AlphaFoldDB" id="A0A815AHT4"/>
<dbReference type="EMBL" id="CAJOAX010001617">
    <property type="protein sequence ID" value="CAF3731255.1"/>
    <property type="molecule type" value="Genomic_DNA"/>
</dbReference>
<dbReference type="EMBL" id="CAJNOU010002091">
    <property type="protein sequence ID" value="CAF1288949.1"/>
    <property type="molecule type" value="Genomic_DNA"/>
</dbReference>
<protein>
    <submittedName>
        <fullName evidence="3">Uncharacterized protein</fullName>
    </submittedName>
</protein>
<dbReference type="EMBL" id="CAJNOO010002321">
    <property type="protein sequence ID" value="CAF1256964.1"/>
    <property type="molecule type" value="Genomic_DNA"/>
</dbReference>
<dbReference type="EMBL" id="CAJNOH010001295">
    <property type="protein sequence ID" value="CAF1201036.1"/>
    <property type="molecule type" value="Genomic_DNA"/>
</dbReference>
<dbReference type="Proteomes" id="UP000663854">
    <property type="component" value="Unassembled WGS sequence"/>
</dbReference>
<accession>A0A815AHT4</accession>
<feature type="transmembrane region" description="Helical" evidence="1">
    <location>
        <begin position="6"/>
        <end position="24"/>
    </location>
</feature>